<dbReference type="Proteomes" id="UP001324115">
    <property type="component" value="Unassembled WGS sequence"/>
</dbReference>
<dbReference type="SMART" id="SM00355">
    <property type="entry name" value="ZnF_C2H2"/>
    <property type="match status" value="3"/>
</dbReference>
<proteinExistence type="predicted"/>
<evidence type="ECO:0000313" key="11">
    <source>
        <dbReference type="EMBL" id="KAK4597408.1"/>
    </source>
</evidence>
<evidence type="ECO:0000256" key="9">
    <source>
        <dbReference type="SAM" id="MobiDB-lite"/>
    </source>
</evidence>
<keyword evidence="5" id="KW-0805">Transcription regulation</keyword>
<evidence type="ECO:0000256" key="4">
    <source>
        <dbReference type="ARBA" id="ARBA00022833"/>
    </source>
</evidence>
<dbReference type="PROSITE" id="PS00028">
    <property type="entry name" value="ZINC_FINGER_C2H2_1"/>
    <property type="match status" value="1"/>
</dbReference>
<dbReference type="SUPFAM" id="SSF57667">
    <property type="entry name" value="beta-beta-alpha zinc fingers"/>
    <property type="match status" value="1"/>
</dbReference>
<evidence type="ECO:0000256" key="1">
    <source>
        <dbReference type="ARBA" id="ARBA00022723"/>
    </source>
</evidence>
<dbReference type="PROSITE" id="PS50157">
    <property type="entry name" value="ZINC_FINGER_C2H2_2"/>
    <property type="match status" value="1"/>
</dbReference>
<sequence length="461" mass="49999">MSNFALELGDDEQLQSSILSHTSTESEKGGDGSTTSTILKKKRNLPGHPDPDAEVVALSPRTLMAANRYICEVCHKGFQRDKNLQLHRRGHNLPWKLKQRPNSQVKRRVYVCPEPNCVHHDASRALGDLTGIKKHFRRKHGEKKWKCDRCSKRYAVQSDWKAHTKICGTREYCCDCGTIFSRKDSFVTHRAFCDALTEENYKANQNISNTGGMLQNHAQELFISSMPSSDSCSNTNTAMNTSISNENIGNSLKPVSLNSAAAMISGNIDPIFNPRTSGTCFITGGGSNAFPMAIGSCYTSATASLQKAAEMGAKISDNSIAPILLRGSPGYSTATGSMNLSRYVQDSSSVVGNMGPITMTNNGSLLEDQVTNDKTLDTGKQRPNYTVSQSGLLPSTLSMHSENGHAGDLLRQVHIGGGEKMTVDFLGVEPAGNLSVGRKRSYDSNVGVGVFKCTAKHAVPE</sequence>
<keyword evidence="3 8" id="KW-0863">Zinc-finger</keyword>
<dbReference type="InterPro" id="IPR055185">
    <property type="entry name" value="C2CH-4th_BIRD-IDD"/>
</dbReference>
<dbReference type="InterPro" id="IPR013087">
    <property type="entry name" value="Znf_C2H2_type"/>
</dbReference>
<dbReference type="FunFam" id="3.30.160.60:FF:000554">
    <property type="entry name" value="protein indeterminate-domain 12-like"/>
    <property type="match status" value="1"/>
</dbReference>
<dbReference type="Pfam" id="PF22996">
    <property type="entry name" value="C2H2-2nd_BIRD-IDD"/>
    <property type="match status" value="1"/>
</dbReference>
<evidence type="ECO:0000259" key="10">
    <source>
        <dbReference type="PROSITE" id="PS50157"/>
    </source>
</evidence>
<dbReference type="Pfam" id="PF22992">
    <property type="entry name" value="C2CH-4th_BIRD-IDD"/>
    <property type="match status" value="1"/>
</dbReference>
<protein>
    <recommendedName>
        <fullName evidence="10">C2H2-type domain-containing protein</fullName>
    </recommendedName>
</protein>
<dbReference type="Gene3D" id="3.30.160.60">
    <property type="entry name" value="Classic Zinc Finger"/>
    <property type="match status" value="2"/>
</dbReference>
<keyword evidence="6" id="KW-0238">DNA-binding</keyword>
<keyword evidence="1" id="KW-0479">Metal-binding</keyword>
<accession>A0AAN7FP45</accession>
<dbReference type="InterPro" id="IPR055187">
    <property type="entry name" value="C2CH-3rd_BIRD-IDD"/>
</dbReference>
<dbReference type="PANTHER" id="PTHR10593">
    <property type="entry name" value="SERINE/THREONINE-PROTEIN KINASE RIO"/>
    <property type="match status" value="1"/>
</dbReference>
<dbReference type="Pfam" id="PF22995">
    <property type="entry name" value="C2CH-3rd_BIRD-IDD"/>
    <property type="match status" value="1"/>
</dbReference>
<evidence type="ECO:0000313" key="12">
    <source>
        <dbReference type="Proteomes" id="UP001324115"/>
    </source>
</evidence>
<feature type="region of interest" description="Disordered" evidence="9">
    <location>
        <begin position="20"/>
        <end position="52"/>
    </location>
</feature>
<keyword evidence="12" id="KW-1185">Reference proteome</keyword>
<evidence type="ECO:0000256" key="2">
    <source>
        <dbReference type="ARBA" id="ARBA00022737"/>
    </source>
</evidence>
<comment type="caution">
    <text evidence="11">The sequence shown here is derived from an EMBL/GenBank/DDBJ whole genome shotgun (WGS) entry which is preliminary data.</text>
</comment>
<evidence type="ECO:0000256" key="8">
    <source>
        <dbReference type="PROSITE-ProRule" id="PRU00042"/>
    </source>
</evidence>
<evidence type="ECO:0000256" key="3">
    <source>
        <dbReference type="ARBA" id="ARBA00022771"/>
    </source>
</evidence>
<dbReference type="InterPro" id="IPR031140">
    <property type="entry name" value="IDD1-16"/>
</dbReference>
<dbReference type="EMBL" id="JAXUIC010000003">
    <property type="protein sequence ID" value="KAK4597408.1"/>
    <property type="molecule type" value="Genomic_DNA"/>
</dbReference>
<keyword evidence="2" id="KW-0677">Repeat</keyword>
<reference evidence="11 12" key="1">
    <citation type="journal article" date="2023" name="G3 (Bethesda)">
        <title>A haplotype-resolved chromosome-scale genome for Quercus rubra L. provides insights into the genetics of adaptive traits for red oak species.</title>
        <authorList>
            <person name="Kapoor B."/>
            <person name="Jenkins J."/>
            <person name="Schmutz J."/>
            <person name="Zhebentyayeva T."/>
            <person name="Kuelheim C."/>
            <person name="Coggeshall M."/>
            <person name="Heim C."/>
            <person name="Lasky J.R."/>
            <person name="Leites L."/>
            <person name="Islam-Faridi N."/>
            <person name="Romero-Severson J."/>
            <person name="DeLeo V.L."/>
            <person name="Lucas S.M."/>
            <person name="Lazic D."/>
            <person name="Gailing O."/>
            <person name="Carlson J."/>
            <person name="Staton M."/>
        </authorList>
    </citation>
    <scope>NUCLEOTIDE SEQUENCE [LARGE SCALE GENOMIC DNA]</scope>
    <source>
        <strain evidence="11">Pseudo-F2</strain>
    </source>
</reference>
<dbReference type="InterPro" id="IPR055186">
    <property type="entry name" value="C2H2-2nd_BIRD-IDD"/>
</dbReference>
<keyword evidence="4" id="KW-0862">Zinc</keyword>
<dbReference type="GO" id="GO:0003700">
    <property type="term" value="F:DNA-binding transcription factor activity"/>
    <property type="evidence" value="ECO:0007669"/>
    <property type="project" value="TreeGrafter"/>
</dbReference>
<dbReference type="FunFam" id="3.30.160.60:FF:000131">
    <property type="entry name" value="protein indeterminate-domain 5, chloroplastic-like"/>
    <property type="match status" value="1"/>
</dbReference>
<dbReference type="GO" id="GO:0005634">
    <property type="term" value="C:nucleus"/>
    <property type="evidence" value="ECO:0007669"/>
    <property type="project" value="TreeGrafter"/>
</dbReference>
<dbReference type="AlphaFoldDB" id="A0AAN7FP45"/>
<gene>
    <name evidence="11" type="ORF">RGQ29_015089</name>
</gene>
<dbReference type="GO" id="GO:0008270">
    <property type="term" value="F:zinc ion binding"/>
    <property type="evidence" value="ECO:0007669"/>
    <property type="project" value="UniProtKB-KW"/>
</dbReference>
<evidence type="ECO:0000256" key="5">
    <source>
        <dbReference type="ARBA" id="ARBA00023015"/>
    </source>
</evidence>
<evidence type="ECO:0000256" key="6">
    <source>
        <dbReference type="ARBA" id="ARBA00023125"/>
    </source>
</evidence>
<organism evidence="11 12">
    <name type="scientific">Quercus rubra</name>
    <name type="common">Northern red oak</name>
    <name type="synonym">Quercus borealis</name>
    <dbReference type="NCBI Taxonomy" id="3512"/>
    <lineage>
        <taxon>Eukaryota</taxon>
        <taxon>Viridiplantae</taxon>
        <taxon>Streptophyta</taxon>
        <taxon>Embryophyta</taxon>
        <taxon>Tracheophyta</taxon>
        <taxon>Spermatophyta</taxon>
        <taxon>Magnoliopsida</taxon>
        <taxon>eudicotyledons</taxon>
        <taxon>Gunneridae</taxon>
        <taxon>Pentapetalae</taxon>
        <taxon>rosids</taxon>
        <taxon>fabids</taxon>
        <taxon>Fagales</taxon>
        <taxon>Fagaceae</taxon>
        <taxon>Quercus</taxon>
    </lineage>
</organism>
<name>A0AAN7FP45_QUERU</name>
<dbReference type="GO" id="GO:0003677">
    <property type="term" value="F:DNA binding"/>
    <property type="evidence" value="ECO:0007669"/>
    <property type="project" value="UniProtKB-KW"/>
</dbReference>
<dbReference type="PANTHER" id="PTHR10593:SF122">
    <property type="entry name" value="OS02G0518500 PROTEIN"/>
    <property type="match status" value="1"/>
</dbReference>
<evidence type="ECO:0000256" key="7">
    <source>
        <dbReference type="ARBA" id="ARBA00023163"/>
    </source>
</evidence>
<feature type="domain" description="C2H2-type" evidence="10">
    <location>
        <begin position="69"/>
        <end position="91"/>
    </location>
</feature>
<dbReference type="InterPro" id="IPR036236">
    <property type="entry name" value="Znf_C2H2_sf"/>
</dbReference>
<keyword evidence="7" id="KW-0804">Transcription</keyword>